<keyword evidence="6" id="KW-0695">RNA-directed DNA polymerase</keyword>
<evidence type="ECO:0000256" key="1">
    <source>
        <dbReference type="ARBA" id="ARBA00022679"/>
    </source>
</evidence>
<comment type="caution">
    <text evidence="8">The sequence shown here is derived from an EMBL/GenBank/DDBJ whole genome shotgun (WGS) entry which is preliminary data.</text>
</comment>
<dbReference type="GO" id="GO:0016787">
    <property type="term" value="F:hydrolase activity"/>
    <property type="evidence" value="ECO:0007669"/>
    <property type="project" value="UniProtKB-KW"/>
</dbReference>
<dbReference type="EMBL" id="VWYZ01000333">
    <property type="protein sequence ID" value="NXF24166.1"/>
    <property type="molecule type" value="Genomic_DNA"/>
</dbReference>
<evidence type="ECO:0000259" key="7">
    <source>
        <dbReference type="PROSITE" id="PS50994"/>
    </source>
</evidence>
<keyword evidence="2" id="KW-0548">Nucleotidyltransferase</keyword>
<dbReference type="AlphaFoldDB" id="A0A7K8S4F0"/>
<feature type="non-terminal residue" evidence="8">
    <location>
        <position position="64"/>
    </location>
</feature>
<keyword evidence="3" id="KW-0540">Nuclease</keyword>
<keyword evidence="9" id="KW-1185">Reference proteome</keyword>
<dbReference type="GO" id="GO:0004519">
    <property type="term" value="F:endonuclease activity"/>
    <property type="evidence" value="ECO:0007669"/>
    <property type="project" value="UniProtKB-KW"/>
</dbReference>
<proteinExistence type="predicted"/>
<evidence type="ECO:0000313" key="9">
    <source>
        <dbReference type="Proteomes" id="UP000574210"/>
    </source>
</evidence>
<dbReference type="InterPro" id="IPR012337">
    <property type="entry name" value="RNaseH-like_sf"/>
</dbReference>
<dbReference type="PANTHER" id="PTHR41694">
    <property type="entry name" value="ENDOGENOUS RETROVIRUS GROUP K MEMBER POL PROTEIN"/>
    <property type="match status" value="1"/>
</dbReference>
<sequence length="64" mass="7140">TDMNKHLVRAFSVLGIPKVIKTDNSPAYKSRELGSFLQQWGIEHKTSIPYSPTGQAVVETTHQT</sequence>
<evidence type="ECO:0000256" key="2">
    <source>
        <dbReference type="ARBA" id="ARBA00022695"/>
    </source>
</evidence>
<dbReference type="Proteomes" id="UP000574210">
    <property type="component" value="Unassembled WGS sequence"/>
</dbReference>
<dbReference type="PROSITE" id="PS50994">
    <property type="entry name" value="INTEGRASE"/>
    <property type="match status" value="1"/>
</dbReference>
<evidence type="ECO:0000256" key="5">
    <source>
        <dbReference type="ARBA" id="ARBA00022801"/>
    </source>
</evidence>
<keyword evidence="5" id="KW-0378">Hydrolase</keyword>
<evidence type="ECO:0000256" key="4">
    <source>
        <dbReference type="ARBA" id="ARBA00022759"/>
    </source>
</evidence>
<gene>
    <name evidence="8" type="primary">Ervk6_0</name>
    <name evidence="8" type="ORF">RHOROS_R16041</name>
</gene>
<dbReference type="PANTHER" id="PTHR41694:SF3">
    <property type="entry name" value="RNA-DIRECTED DNA POLYMERASE-RELATED"/>
    <property type="match status" value="1"/>
</dbReference>
<dbReference type="Gene3D" id="3.30.420.10">
    <property type="entry name" value="Ribonuclease H-like superfamily/Ribonuclease H"/>
    <property type="match status" value="1"/>
</dbReference>
<organism evidence="8 9">
    <name type="scientific">Rhodinocichla rosea</name>
    <dbReference type="NCBI Taxonomy" id="58203"/>
    <lineage>
        <taxon>Eukaryota</taxon>
        <taxon>Metazoa</taxon>
        <taxon>Chordata</taxon>
        <taxon>Craniata</taxon>
        <taxon>Vertebrata</taxon>
        <taxon>Euteleostomi</taxon>
        <taxon>Archelosauria</taxon>
        <taxon>Archosauria</taxon>
        <taxon>Dinosauria</taxon>
        <taxon>Saurischia</taxon>
        <taxon>Theropoda</taxon>
        <taxon>Coelurosauria</taxon>
        <taxon>Aves</taxon>
        <taxon>Neognathae</taxon>
        <taxon>Neoaves</taxon>
        <taxon>Telluraves</taxon>
        <taxon>Australaves</taxon>
        <taxon>Passeriformes</taxon>
        <taxon>Thraupidae</taxon>
        <taxon>Rhodinocichla</taxon>
    </lineage>
</organism>
<evidence type="ECO:0000313" key="8">
    <source>
        <dbReference type="EMBL" id="NXF24166.1"/>
    </source>
</evidence>
<dbReference type="InterPro" id="IPR001584">
    <property type="entry name" value="Integrase_cat-core"/>
</dbReference>
<feature type="domain" description="Integrase catalytic" evidence="7">
    <location>
        <begin position="1"/>
        <end position="64"/>
    </location>
</feature>
<dbReference type="InterPro" id="IPR036397">
    <property type="entry name" value="RNaseH_sf"/>
</dbReference>
<name>A0A7K8S4F0_9PASS</name>
<dbReference type="GO" id="GO:0015074">
    <property type="term" value="P:DNA integration"/>
    <property type="evidence" value="ECO:0007669"/>
    <property type="project" value="InterPro"/>
</dbReference>
<keyword evidence="4" id="KW-0255">Endonuclease</keyword>
<keyword evidence="1" id="KW-0808">Transferase</keyword>
<accession>A0A7K8S4F0</accession>
<dbReference type="Pfam" id="PF00665">
    <property type="entry name" value="rve"/>
    <property type="match status" value="1"/>
</dbReference>
<feature type="non-terminal residue" evidence="8">
    <location>
        <position position="1"/>
    </location>
</feature>
<protein>
    <submittedName>
        <fullName evidence="8">POK6 protein</fullName>
    </submittedName>
</protein>
<reference evidence="8 9" key="1">
    <citation type="submission" date="2019-09" db="EMBL/GenBank/DDBJ databases">
        <title>Bird 10,000 Genomes (B10K) Project - Family phase.</title>
        <authorList>
            <person name="Zhang G."/>
        </authorList>
    </citation>
    <scope>NUCLEOTIDE SEQUENCE [LARGE SCALE GENOMIC DNA]</scope>
    <source>
        <strain evidence="8">B10K-CU-031-12</strain>
        <tissue evidence="8">Muscle</tissue>
    </source>
</reference>
<dbReference type="SUPFAM" id="SSF53098">
    <property type="entry name" value="Ribonuclease H-like"/>
    <property type="match status" value="1"/>
</dbReference>
<evidence type="ECO:0000256" key="6">
    <source>
        <dbReference type="ARBA" id="ARBA00022918"/>
    </source>
</evidence>
<dbReference type="GO" id="GO:0035613">
    <property type="term" value="F:RNA stem-loop binding"/>
    <property type="evidence" value="ECO:0007669"/>
    <property type="project" value="TreeGrafter"/>
</dbReference>
<dbReference type="GO" id="GO:0003964">
    <property type="term" value="F:RNA-directed DNA polymerase activity"/>
    <property type="evidence" value="ECO:0007669"/>
    <property type="project" value="UniProtKB-KW"/>
</dbReference>
<evidence type="ECO:0000256" key="3">
    <source>
        <dbReference type="ARBA" id="ARBA00022722"/>
    </source>
</evidence>